<evidence type="ECO:0000313" key="1">
    <source>
        <dbReference type="EMBL" id="CAA6820651.1"/>
    </source>
</evidence>
<dbReference type="AlphaFoldDB" id="A0A6S6TBG9"/>
<reference evidence="1" key="1">
    <citation type="submission" date="2020-01" db="EMBL/GenBank/DDBJ databases">
        <authorList>
            <person name="Meier V. D."/>
            <person name="Meier V D."/>
        </authorList>
    </citation>
    <scope>NUCLEOTIDE SEQUENCE</scope>
    <source>
        <strain evidence="1">HLG_WM_MAG_01</strain>
    </source>
</reference>
<name>A0A6S6TBG9_9BACT</name>
<organism evidence="1">
    <name type="scientific">uncultured Sulfurovum sp</name>
    <dbReference type="NCBI Taxonomy" id="269237"/>
    <lineage>
        <taxon>Bacteria</taxon>
        <taxon>Pseudomonadati</taxon>
        <taxon>Campylobacterota</taxon>
        <taxon>Epsilonproteobacteria</taxon>
        <taxon>Campylobacterales</taxon>
        <taxon>Sulfurovaceae</taxon>
        <taxon>Sulfurovum</taxon>
        <taxon>environmental samples</taxon>
    </lineage>
</organism>
<gene>
    <name evidence="1" type="ORF">HELGO_WM681</name>
</gene>
<proteinExistence type="predicted"/>
<sequence>MSEENNVRLYYNPNGDDITISKYNDFLRRKDKDAIADFIYNRLYSRYIKPFEFDDYMYKEMYKNGFSMMASFCLLIETLQSFKYGWGDSNRRSGQLFQDFFKDNSDFGDLKNRGSDIYKHIRCGILHQGESTGGWEISRKDKELLEDKTIDAVRFGKILEKSLLEYKTLLESEAWDSEIWDNFRTKMRRIIANTQE</sequence>
<evidence type="ECO:0008006" key="2">
    <source>
        <dbReference type="Google" id="ProtNLM"/>
    </source>
</evidence>
<dbReference type="EMBL" id="CACVAS010000107">
    <property type="protein sequence ID" value="CAA6820651.1"/>
    <property type="molecule type" value="Genomic_DNA"/>
</dbReference>
<protein>
    <recommendedName>
        <fullName evidence="2">Apea-like HEPN domain-containing protein</fullName>
    </recommendedName>
</protein>
<accession>A0A6S6TBG9</accession>